<name>A0A244CPZ1_PSEDV</name>
<evidence type="ECO:0000259" key="2">
    <source>
        <dbReference type="Pfam" id="PF23981"/>
    </source>
</evidence>
<dbReference type="RefSeq" id="WP_086744273.1">
    <property type="nucleotide sequence ID" value="NZ_MWPV01000003.1"/>
</dbReference>
<evidence type="ECO:0000313" key="3">
    <source>
        <dbReference type="EMBL" id="OUL57690.1"/>
    </source>
</evidence>
<keyword evidence="4" id="KW-1185">Reference proteome</keyword>
<dbReference type="OrthoDB" id="6145642at2"/>
<dbReference type="InterPro" id="IPR055729">
    <property type="entry name" value="DUF7305"/>
</dbReference>
<comment type="caution">
    <text evidence="3">The sequence shown here is derived from an EMBL/GenBank/DDBJ whole genome shotgun (WGS) entry which is preliminary data.</text>
</comment>
<sequence length="653" mass="69240">MKQMKKQQGFTIVVVLLLSMMASVVVISSLKDTTMQERLSGNFEKQTNARLAAESGLFSTHTYLQGQLAELPTSTLEDLINNIGEGGLKTYVANNSLEGMLANIELSKTSDGLLSVASGGKRHEGEKKVRALYELVPGTGQSLKSPYHDGLIGCEGVTLTGSGKADSYDSSLGEYGASYIQNGQTLINKGDVVTVRTLTGGSKVIVRGSAQIEGDLITPGQIEFNGGASVSGTVHTNGYFYNSSDIKIGGDLIAYEYIYKKNNQIGGSIKSNGYIKLLNMSVGGDILTRDTISLTGVSPVGGNVLAGSDLYIQASNVTGTVSTHGNLTFLAGNLGATKVKGNVDMSSWHGDKTFANDSLRYMGAFHSNSNTARFNTAPFKVNFVSIPEAEIIEKLPEDDGLLDPSNPQDRTCDPLNIKTEIETVDIKAIDVKDLFVHSNSTYSFGETTSLFTNSNGSDSSPVKTLVATKSSFLGNSADILMFDNLEIKGTLKIAENSDVVMYVKGNFKMSGSSSLTIPDTSSLTLIMKGALDIGAGAQIYTPAKGLTDEGVPIFSIYSSYSGTGIKITGGTEEIYAVVYAPLTDVEIASSSDFKGALVGKKVAITGAGAFHYDSALKNAKVGNDNSKATTPQLVFKGWRYHAESEAQEEPLSK</sequence>
<dbReference type="Pfam" id="PF23981">
    <property type="entry name" value="DUF7305"/>
    <property type="match status" value="1"/>
</dbReference>
<gene>
    <name evidence="3" type="ORF">B1199_11565</name>
</gene>
<reference evidence="3 4" key="1">
    <citation type="submission" date="2017-02" db="EMBL/GenBank/DDBJ databases">
        <title>Pseudoalteromonas ulvae TC14 Genome.</title>
        <authorList>
            <person name="Molmeret M."/>
        </authorList>
    </citation>
    <scope>NUCLEOTIDE SEQUENCE [LARGE SCALE GENOMIC DNA]</scope>
    <source>
        <strain evidence="3">TC14</strain>
    </source>
</reference>
<dbReference type="Pfam" id="PF14341">
    <property type="entry name" value="PilX_N"/>
    <property type="match status" value="1"/>
</dbReference>
<dbReference type="AlphaFoldDB" id="A0A244CPZ1"/>
<dbReference type="EMBL" id="MWPV01000003">
    <property type="protein sequence ID" value="OUL57690.1"/>
    <property type="molecule type" value="Genomic_DNA"/>
</dbReference>
<feature type="domain" description="Type 4 fimbrial biogenesis protein PilX N-terminal" evidence="1">
    <location>
        <begin position="8"/>
        <end position="58"/>
    </location>
</feature>
<accession>A0A244CPZ1</accession>
<feature type="domain" description="DUF7305" evidence="2">
    <location>
        <begin position="483"/>
        <end position="618"/>
    </location>
</feature>
<evidence type="ECO:0000259" key="1">
    <source>
        <dbReference type="Pfam" id="PF14341"/>
    </source>
</evidence>
<evidence type="ECO:0008006" key="5">
    <source>
        <dbReference type="Google" id="ProtNLM"/>
    </source>
</evidence>
<proteinExistence type="predicted"/>
<organism evidence="3 4">
    <name type="scientific">Pseudoalteromonas ulvae</name>
    <dbReference type="NCBI Taxonomy" id="107327"/>
    <lineage>
        <taxon>Bacteria</taxon>
        <taxon>Pseudomonadati</taxon>
        <taxon>Pseudomonadota</taxon>
        <taxon>Gammaproteobacteria</taxon>
        <taxon>Alteromonadales</taxon>
        <taxon>Pseudoalteromonadaceae</taxon>
        <taxon>Pseudoalteromonas</taxon>
    </lineage>
</organism>
<protein>
    <recommendedName>
        <fullName evidence="5">Type 4 fimbrial biogenesis protein PilX N-terminal domain-containing protein</fullName>
    </recommendedName>
</protein>
<evidence type="ECO:0000313" key="4">
    <source>
        <dbReference type="Proteomes" id="UP000194841"/>
    </source>
</evidence>
<dbReference type="InterPro" id="IPR025746">
    <property type="entry name" value="PilX_N_dom"/>
</dbReference>
<dbReference type="Proteomes" id="UP000194841">
    <property type="component" value="Unassembled WGS sequence"/>
</dbReference>